<protein>
    <recommendedName>
        <fullName evidence="4">Acidic protein</fullName>
    </recommendedName>
</protein>
<reference evidence="2" key="2">
    <citation type="submission" date="2015-03" db="UniProtKB">
        <authorList>
            <consortium name="EnsemblPlants"/>
        </authorList>
    </citation>
    <scope>IDENTIFICATION</scope>
</reference>
<evidence type="ECO:0000256" key="1">
    <source>
        <dbReference type="SAM" id="SignalP"/>
    </source>
</evidence>
<name>A0A0D3FG76_9ORYZ</name>
<feature type="signal peptide" evidence="1">
    <location>
        <begin position="1"/>
        <end position="29"/>
    </location>
</feature>
<keyword evidence="3" id="KW-1185">Reference proteome</keyword>
<reference evidence="2" key="1">
    <citation type="journal article" date="2009" name="Rice">
        <title>De Novo Next Generation Sequencing of Plant Genomes.</title>
        <authorList>
            <person name="Rounsley S."/>
            <person name="Marri P.R."/>
            <person name="Yu Y."/>
            <person name="He R."/>
            <person name="Sisneros N."/>
            <person name="Goicoechea J.L."/>
            <person name="Lee S.J."/>
            <person name="Angelova A."/>
            <person name="Kudrna D."/>
            <person name="Luo M."/>
            <person name="Affourtit J."/>
            <person name="Desany B."/>
            <person name="Knight J."/>
            <person name="Niazi F."/>
            <person name="Egholm M."/>
            <person name="Wing R.A."/>
        </authorList>
    </citation>
    <scope>NUCLEOTIDE SEQUENCE [LARGE SCALE GENOMIC DNA]</scope>
    <source>
        <strain evidence="2">cv. IRGC 105608</strain>
    </source>
</reference>
<dbReference type="PaxDb" id="65489-OBART03G10530.1"/>
<evidence type="ECO:0008006" key="4">
    <source>
        <dbReference type="Google" id="ProtNLM"/>
    </source>
</evidence>
<keyword evidence="1" id="KW-0732">Signal</keyword>
<feature type="chain" id="PRO_5002261655" description="Acidic protein" evidence="1">
    <location>
        <begin position="30"/>
        <end position="87"/>
    </location>
</feature>
<evidence type="ECO:0000313" key="2">
    <source>
        <dbReference type="EnsemblPlants" id="OBART03G10530.1"/>
    </source>
</evidence>
<dbReference type="HOGENOM" id="CLU_2486933_0_0_1"/>
<evidence type="ECO:0000313" key="3">
    <source>
        <dbReference type="Proteomes" id="UP000026960"/>
    </source>
</evidence>
<dbReference type="Gramene" id="OBART03G10530.1">
    <property type="protein sequence ID" value="OBART03G10530.1"/>
    <property type="gene ID" value="OBART03G10530"/>
</dbReference>
<accession>A0A0D3FG76</accession>
<organism evidence="2">
    <name type="scientific">Oryza barthii</name>
    <dbReference type="NCBI Taxonomy" id="65489"/>
    <lineage>
        <taxon>Eukaryota</taxon>
        <taxon>Viridiplantae</taxon>
        <taxon>Streptophyta</taxon>
        <taxon>Embryophyta</taxon>
        <taxon>Tracheophyta</taxon>
        <taxon>Spermatophyta</taxon>
        <taxon>Magnoliopsida</taxon>
        <taxon>Liliopsida</taxon>
        <taxon>Poales</taxon>
        <taxon>Poaceae</taxon>
        <taxon>BOP clade</taxon>
        <taxon>Oryzoideae</taxon>
        <taxon>Oryzeae</taxon>
        <taxon>Oryzinae</taxon>
        <taxon>Oryza</taxon>
    </lineage>
</organism>
<dbReference type="AlphaFoldDB" id="A0A0D3FG76"/>
<proteinExistence type="predicted"/>
<dbReference type="EnsemblPlants" id="OBART03G10530.1">
    <property type="protein sequence ID" value="OBART03G10530.1"/>
    <property type="gene ID" value="OBART03G10530"/>
</dbReference>
<dbReference type="Proteomes" id="UP000026960">
    <property type="component" value="Chromosome 3"/>
</dbReference>
<sequence>MAVTTTGSKAIAVAFLCIACFALAAGAAADAPRWLHINAARVGTSCMECVLSCISGGGLLDVCRSLCEDLCDDPEAFTVVGSRSSSH</sequence>